<dbReference type="InterPro" id="IPR018980">
    <property type="entry name" value="FERM_PH-like_C"/>
</dbReference>
<reference evidence="5" key="1">
    <citation type="submission" date="2022-01" db="EMBL/GenBank/DDBJ databases">
        <authorList>
            <person name="King R."/>
        </authorList>
    </citation>
    <scope>NUCLEOTIDE SEQUENCE</scope>
</reference>
<dbReference type="GO" id="GO:0005856">
    <property type="term" value="C:cytoskeleton"/>
    <property type="evidence" value="ECO:0007669"/>
    <property type="project" value="TreeGrafter"/>
</dbReference>
<dbReference type="SUPFAM" id="SSF50729">
    <property type="entry name" value="PH domain-like"/>
    <property type="match status" value="1"/>
</dbReference>
<protein>
    <recommendedName>
        <fullName evidence="4">FERM domain-containing protein</fullName>
    </recommendedName>
</protein>
<dbReference type="SUPFAM" id="SSF47031">
    <property type="entry name" value="Second domain of FERM"/>
    <property type="match status" value="1"/>
</dbReference>
<feature type="domain" description="FERM" evidence="4">
    <location>
        <begin position="14"/>
        <end position="291"/>
    </location>
</feature>
<dbReference type="GO" id="GO:0031032">
    <property type="term" value="P:actomyosin structure organization"/>
    <property type="evidence" value="ECO:0007669"/>
    <property type="project" value="TreeGrafter"/>
</dbReference>
<dbReference type="InterPro" id="IPR019748">
    <property type="entry name" value="FERM_central"/>
</dbReference>
<dbReference type="EMBL" id="OV651815">
    <property type="protein sequence ID" value="CAH1109165.1"/>
    <property type="molecule type" value="Genomic_DNA"/>
</dbReference>
<dbReference type="AlphaFoldDB" id="A0A9P0D0N0"/>
<dbReference type="GO" id="GO:0070161">
    <property type="term" value="C:anchoring junction"/>
    <property type="evidence" value="ECO:0007669"/>
    <property type="project" value="UniProtKB-SubCell"/>
</dbReference>
<keyword evidence="2" id="KW-0965">Cell junction</keyword>
<dbReference type="InterPro" id="IPR029071">
    <property type="entry name" value="Ubiquitin-like_domsf"/>
</dbReference>
<dbReference type="Gene3D" id="1.20.80.10">
    <property type="match status" value="1"/>
</dbReference>
<keyword evidence="3" id="KW-1133">Transmembrane helix</keyword>
<gene>
    <name evidence="5" type="ORF">PSYICH_LOCUS9359</name>
</gene>
<feature type="transmembrane region" description="Helical" evidence="3">
    <location>
        <begin position="339"/>
        <end position="364"/>
    </location>
</feature>
<dbReference type="Pfam" id="PF09380">
    <property type="entry name" value="FERM_C"/>
    <property type="match status" value="1"/>
</dbReference>
<evidence type="ECO:0000313" key="5">
    <source>
        <dbReference type="EMBL" id="CAH1109165.1"/>
    </source>
</evidence>
<evidence type="ECO:0000259" key="4">
    <source>
        <dbReference type="PROSITE" id="PS50057"/>
    </source>
</evidence>
<evidence type="ECO:0000256" key="1">
    <source>
        <dbReference type="ARBA" id="ARBA00004282"/>
    </source>
</evidence>
<sequence>MKTVVSKTGIEVLYPCTIHVLTNEAIIECEYKSDNIGQDLMDYICDYFSLKEIDYWGLKFIDTYGQRHWLDVNKLIRIQVKNCCPVHFQLRIKVYPPQPYKLSDQSAKDQIFIQLRFALISGSLSCGPNDVPLFVSLILQYIYGDYDENVHFGNYVKEKIIINQTFTAELKAIEIHKNYLKGLNEEQAIDLFLRLACQLETYGVDPYLVENDKNEKLILYINYKGIATYKDSERVNFYDWMTISKITQSKRLIYIHLTSNKVITYVCVTEGECNYIYLGALSHLIFFTTSGYQSTVGIIGNKKEDDTSTEVVMKYKSDPKEDLFRINRNRNKLSKFRKIYNFFICRHTILFIVFVSVCFLVHVLELFQYNILEISERIKLLRWSFD</sequence>
<evidence type="ECO:0000313" key="6">
    <source>
        <dbReference type="Proteomes" id="UP001153636"/>
    </source>
</evidence>
<keyword evidence="3" id="KW-0472">Membrane</keyword>
<dbReference type="Pfam" id="PF09379">
    <property type="entry name" value="FERM_N"/>
    <property type="match status" value="1"/>
</dbReference>
<dbReference type="InterPro" id="IPR035963">
    <property type="entry name" value="FERM_2"/>
</dbReference>
<dbReference type="GO" id="GO:0009887">
    <property type="term" value="P:animal organ morphogenesis"/>
    <property type="evidence" value="ECO:0007669"/>
    <property type="project" value="UniProtKB-ARBA"/>
</dbReference>
<comment type="subcellular location">
    <subcellularLocation>
        <location evidence="1">Cell junction</location>
    </subcellularLocation>
</comment>
<dbReference type="SUPFAM" id="SSF54236">
    <property type="entry name" value="Ubiquitin-like"/>
    <property type="match status" value="1"/>
</dbReference>
<name>A0A9P0D0N0_9CUCU</name>
<keyword evidence="6" id="KW-1185">Reference proteome</keyword>
<dbReference type="InterPro" id="IPR019749">
    <property type="entry name" value="Band_41_domain"/>
</dbReference>
<dbReference type="InterPro" id="IPR014352">
    <property type="entry name" value="FERM/acyl-CoA-bd_prot_sf"/>
</dbReference>
<keyword evidence="3" id="KW-0812">Transmembrane</keyword>
<dbReference type="PANTHER" id="PTHR23280">
    <property type="entry name" value="4.1 G PROTEIN"/>
    <property type="match status" value="1"/>
</dbReference>
<dbReference type="InterPro" id="IPR011993">
    <property type="entry name" value="PH-like_dom_sf"/>
</dbReference>
<dbReference type="Proteomes" id="UP001153636">
    <property type="component" value="Chromosome 3"/>
</dbReference>
<dbReference type="SMART" id="SM01196">
    <property type="entry name" value="FERM_C"/>
    <property type="match status" value="1"/>
</dbReference>
<dbReference type="GO" id="GO:0030182">
    <property type="term" value="P:neuron differentiation"/>
    <property type="evidence" value="ECO:0007669"/>
    <property type="project" value="UniProtKB-ARBA"/>
</dbReference>
<dbReference type="PANTHER" id="PTHR23280:SF32">
    <property type="entry name" value="FI22325P1"/>
    <property type="match status" value="1"/>
</dbReference>
<dbReference type="Gene3D" id="2.30.29.30">
    <property type="entry name" value="Pleckstrin-homology domain (PH domain)/Phosphotyrosine-binding domain (PTB)"/>
    <property type="match status" value="1"/>
</dbReference>
<dbReference type="Gene3D" id="3.10.20.90">
    <property type="entry name" value="Phosphatidylinositol 3-kinase Catalytic Subunit, Chain A, domain 1"/>
    <property type="match status" value="1"/>
</dbReference>
<dbReference type="PRINTS" id="PR00935">
    <property type="entry name" value="BAND41"/>
</dbReference>
<dbReference type="CDD" id="cd14473">
    <property type="entry name" value="FERM_B-lobe"/>
    <property type="match status" value="1"/>
</dbReference>
<organism evidence="5 6">
    <name type="scientific">Psylliodes chrysocephalus</name>
    <dbReference type="NCBI Taxonomy" id="3402493"/>
    <lineage>
        <taxon>Eukaryota</taxon>
        <taxon>Metazoa</taxon>
        <taxon>Ecdysozoa</taxon>
        <taxon>Arthropoda</taxon>
        <taxon>Hexapoda</taxon>
        <taxon>Insecta</taxon>
        <taxon>Pterygota</taxon>
        <taxon>Neoptera</taxon>
        <taxon>Endopterygota</taxon>
        <taxon>Coleoptera</taxon>
        <taxon>Polyphaga</taxon>
        <taxon>Cucujiformia</taxon>
        <taxon>Chrysomeloidea</taxon>
        <taxon>Chrysomelidae</taxon>
        <taxon>Galerucinae</taxon>
        <taxon>Alticini</taxon>
        <taxon>Psylliodes</taxon>
    </lineage>
</organism>
<dbReference type="SMART" id="SM00295">
    <property type="entry name" value="B41"/>
    <property type="match status" value="1"/>
</dbReference>
<accession>A0A9P0D0N0</accession>
<evidence type="ECO:0000256" key="3">
    <source>
        <dbReference type="SAM" id="Phobius"/>
    </source>
</evidence>
<dbReference type="GO" id="GO:0071944">
    <property type="term" value="C:cell periphery"/>
    <property type="evidence" value="ECO:0007669"/>
    <property type="project" value="UniProtKB-ARBA"/>
</dbReference>
<dbReference type="OrthoDB" id="6266673at2759"/>
<dbReference type="Pfam" id="PF00373">
    <property type="entry name" value="FERM_M"/>
    <property type="match status" value="1"/>
</dbReference>
<dbReference type="InterPro" id="IPR018979">
    <property type="entry name" value="FERM_N"/>
</dbReference>
<proteinExistence type="predicted"/>
<dbReference type="InterPro" id="IPR000299">
    <property type="entry name" value="FERM_domain"/>
</dbReference>
<dbReference type="PROSITE" id="PS50057">
    <property type="entry name" value="FERM_3"/>
    <property type="match status" value="1"/>
</dbReference>
<evidence type="ECO:0000256" key="2">
    <source>
        <dbReference type="ARBA" id="ARBA00022949"/>
    </source>
</evidence>